<evidence type="ECO:0000313" key="1">
    <source>
        <dbReference type="EMBL" id="KAI4865871.1"/>
    </source>
</evidence>
<reference evidence="1 2" key="1">
    <citation type="journal article" date="2022" name="New Phytol.">
        <title>Ecological generalism drives hyperdiversity of secondary metabolite gene clusters in xylarialean endophytes.</title>
        <authorList>
            <person name="Franco M.E.E."/>
            <person name="Wisecaver J.H."/>
            <person name="Arnold A.E."/>
            <person name="Ju Y.M."/>
            <person name="Slot J.C."/>
            <person name="Ahrendt S."/>
            <person name="Moore L.P."/>
            <person name="Eastman K.E."/>
            <person name="Scott K."/>
            <person name="Konkel Z."/>
            <person name="Mondo S.J."/>
            <person name="Kuo A."/>
            <person name="Hayes R.D."/>
            <person name="Haridas S."/>
            <person name="Andreopoulos B."/>
            <person name="Riley R."/>
            <person name="LaButti K."/>
            <person name="Pangilinan J."/>
            <person name="Lipzen A."/>
            <person name="Amirebrahimi M."/>
            <person name="Yan J."/>
            <person name="Adam C."/>
            <person name="Keymanesh K."/>
            <person name="Ng V."/>
            <person name="Louie K."/>
            <person name="Northen T."/>
            <person name="Drula E."/>
            <person name="Henrissat B."/>
            <person name="Hsieh H.M."/>
            <person name="Youens-Clark K."/>
            <person name="Lutzoni F."/>
            <person name="Miadlikowska J."/>
            <person name="Eastwood D.C."/>
            <person name="Hamelin R.C."/>
            <person name="Grigoriev I.V."/>
            <person name="U'Ren J.M."/>
        </authorList>
    </citation>
    <scope>NUCLEOTIDE SEQUENCE [LARGE SCALE GENOMIC DNA]</scope>
    <source>
        <strain evidence="1 2">CBS 119005</strain>
    </source>
</reference>
<sequence>MATVVEANGDTGGELDGNISPRNKATTGALTQPAPSLVDASNNGLESLNMRADPDAQATVTDFLDFTEYLPSDMMRSLTLIGKLDQAYTDASAGVNDLTVIWGKLPTLPADQRPVPVQLRKEISDGLNHVVSSRVYSHAEAVRIHENVIRHYNRAKTIHGKLLEMRDNYPTAEEQQKSPSHVKSPQMVRAPKIALRLDSNRQRGPHVIVPGDIFAPYDMNFNRESSSSDESSVAEEEEEETPVSPPGPVATTSARIKVVKAPKPPKQKVPKPPRPPRASTNRNSDNATPMMSTSTALAQLKPPPENAVPGSADAPWLQLTPYELAKLRKRMKKNAVWNPSDTMIARELKALGRGVEAYRAAEKLAKEEGRTFEAAVPAPVVDAESGAQHPPEGAISAEALTADEVQLSNRGMKLNEAKKLKRESMARLAAEEAEESARKMVEAARMILGQEASPSVSGSVQDRPPETNQGPAQSQAPSATPAPAQSKPRSKSKARKRKRDSMSETPVTEKPEGAESSAQNQSANQPSEKPPLKRTKTETPVPLPQLTPRPPSVPPLLPASGSAPTMETPVPVPQLGKIPQVAPTSKTPVPVPVPVSSDTSMVTTRSATSSSGATSPAPPPSVTTTVPIKPPAETPVPPPSKTSTTPIPPPVREVPKRETRQNLQPAAAPANPKQSGSRGNTPATTPVPEPQPAQPAHPAQPAPRRPSSRGKAASQEPPQTLAAERPRRASTARNTPAPELRQPSKRTKRPAPGVVTTNSGGTSAIGKRKAAPRKKARGGNPKKERGASQQAEQEVEVEVDDDGNVIDPEEPRYCLCNRVSFGTMIQCDNVDVSATKTTAAPARDEKRTHHEKLTTTHVQNCKQEWFHLECVGLSEIPARTTKWYCPDCRVLLNIGGRGEVNSRGIKL</sequence>
<organism evidence="1 2">
    <name type="scientific">Hypoxylon rubiginosum</name>
    <dbReference type="NCBI Taxonomy" id="110542"/>
    <lineage>
        <taxon>Eukaryota</taxon>
        <taxon>Fungi</taxon>
        <taxon>Dikarya</taxon>
        <taxon>Ascomycota</taxon>
        <taxon>Pezizomycotina</taxon>
        <taxon>Sordariomycetes</taxon>
        <taxon>Xylariomycetidae</taxon>
        <taxon>Xylariales</taxon>
        <taxon>Hypoxylaceae</taxon>
        <taxon>Hypoxylon</taxon>
    </lineage>
</organism>
<dbReference type="Proteomes" id="UP001497700">
    <property type="component" value="Unassembled WGS sequence"/>
</dbReference>
<protein>
    <submittedName>
        <fullName evidence="1">Uncharacterized protein</fullName>
    </submittedName>
</protein>
<accession>A0ACB9Z3C7</accession>
<keyword evidence="2" id="KW-1185">Reference proteome</keyword>
<proteinExistence type="predicted"/>
<gene>
    <name evidence="1" type="ORF">F4820DRAFT_277426</name>
</gene>
<comment type="caution">
    <text evidence="1">The sequence shown here is derived from an EMBL/GenBank/DDBJ whole genome shotgun (WGS) entry which is preliminary data.</text>
</comment>
<evidence type="ECO:0000313" key="2">
    <source>
        <dbReference type="Proteomes" id="UP001497700"/>
    </source>
</evidence>
<name>A0ACB9Z3C7_9PEZI</name>
<dbReference type="EMBL" id="MU393466">
    <property type="protein sequence ID" value="KAI4865871.1"/>
    <property type="molecule type" value="Genomic_DNA"/>
</dbReference>